<evidence type="ECO:0000256" key="2">
    <source>
        <dbReference type="ARBA" id="ARBA00022475"/>
    </source>
</evidence>
<evidence type="ECO:0000256" key="5">
    <source>
        <dbReference type="ARBA" id="ARBA00023136"/>
    </source>
</evidence>
<dbReference type="Pfam" id="PF03631">
    <property type="entry name" value="Virul_fac_BrkB"/>
    <property type="match status" value="1"/>
</dbReference>
<keyword evidence="3 6" id="KW-0812">Transmembrane</keyword>
<evidence type="ECO:0000313" key="8">
    <source>
        <dbReference type="Proteomes" id="UP001259803"/>
    </source>
</evidence>
<dbReference type="InterPro" id="IPR017039">
    <property type="entry name" value="Virul_fac_BrkB"/>
</dbReference>
<evidence type="ECO:0000256" key="3">
    <source>
        <dbReference type="ARBA" id="ARBA00022692"/>
    </source>
</evidence>
<protein>
    <submittedName>
        <fullName evidence="7">YihY/virulence factor BrkB family protein</fullName>
    </submittedName>
</protein>
<name>A0ABU2ZEU8_9SPHN</name>
<keyword evidence="5 6" id="KW-0472">Membrane</keyword>
<keyword evidence="2" id="KW-1003">Cell membrane</keyword>
<reference evidence="7 8" key="1">
    <citation type="submission" date="2023-09" db="EMBL/GenBank/DDBJ databases">
        <authorList>
            <person name="Rey-Velasco X."/>
        </authorList>
    </citation>
    <scope>NUCLEOTIDE SEQUENCE [LARGE SCALE GENOMIC DNA]</scope>
    <source>
        <strain evidence="7 8">F390</strain>
    </source>
</reference>
<feature type="transmembrane region" description="Helical" evidence="6">
    <location>
        <begin position="144"/>
        <end position="167"/>
    </location>
</feature>
<dbReference type="Proteomes" id="UP001259803">
    <property type="component" value="Unassembled WGS sequence"/>
</dbReference>
<dbReference type="NCBIfam" id="TIGR00765">
    <property type="entry name" value="yihY_not_rbn"/>
    <property type="match status" value="1"/>
</dbReference>
<dbReference type="RefSeq" id="WP_311339662.1">
    <property type="nucleotide sequence ID" value="NZ_JAVRHS010000001.1"/>
</dbReference>
<sequence length="292" mass="30048">MIGYKAASYRGLRDGLVNIARQTWSRASDDNIGLIAAGVAFYSFLAMIPLMAATILIYSLVADPPAISAHLRAIAGHLPGEAARLVEQQLTSVVQTSSSKKGVGLLVSLAIALFGARKGAGSLMTGLNITFACKEDRGFIAQNLTGIAITIGFAVMAVLVVIAIATLGALGELWPAGPPAVISLGKLSANLVLAAAIAGGAALLFRFGPACRKAPLKWLSPGSVLTAAGMVLLTIGFGFYVANFGNYNATYGSLGAVVVLLTWIWLSAYILLLGGELTATLLELEVAQDGSG</sequence>
<dbReference type="EMBL" id="JAVRHS010000001">
    <property type="protein sequence ID" value="MDT0575123.1"/>
    <property type="molecule type" value="Genomic_DNA"/>
</dbReference>
<evidence type="ECO:0000313" key="7">
    <source>
        <dbReference type="EMBL" id="MDT0575123.1"/>
    </source>
</evidence>
<gene>
    <name evidence="7" type="ORF">RM533_02855</name>
</gene>
<accession>A0ABU2ZEU8</accession>
<dbReference type="PANTHER" id="PTHR30213">
    <property type="entry name" value="INNER MEMBRANE PROTEIN YHJD"/>
    <property type="match status" value="1"/>
</dbReference>
<proteinExistence type="predicted"/>
<evidence type="ECO:0000256" key="6">
    <source>
        <dbReference type="SAM" id="Phobius"/>
    </source>
</evidence>
<dbReference type="PANTHER" id="PTHR30213:SF0">
    <property type="entry name" value="UPF0761 MEMBRANE PROTEIN YIHY"/>
    <property type="match status" value="1"/>
</dbReference>
<evidence type="ECO:0000256" key="1">
    <source>
        <dbReference type="ARBA" id="ARBA00004651"/>
    </source>
</evidence>
<organism evidence="7 8">
    <name type="scientific">Croceicoccus esteveae</name>
    <dbReference type="NCBI Taxonomy" id="3075597"/>
    <lineage>
        <taxon>Bacteria</taxon>
        <taxon>Pseudomonadati</taxon>
        <taxon>Pseudomonadota</taxon>
        <taxon>Alphaproteobacteria</taxon>
        <taxon>Sphingomonadales</taxon>
        <taxon>Erythrobacteraceae</taxon>
        <taxon>Croceicoccus</taxon>
    </lineage>
</organism>
<evidence type="ECO:0000256" key="4">
    <source>
        <dbReference type="ARBA" id="ARBA00022989"/>
    </source>
</evidence>
<feature type="transmembrane region" description="Helical" evidence="6">
    <location>
        <begin position="32"/>
        <end position="61"/>
    </location>
</feature>
<keyword evidence="8" id="KW-1185">Reference proteome</keyword>
<feature type="transmembrane region" description="Helical" evidence="6">
    <location>
        <begin position="219"/>
        <end position="242"/>
    </location>
</feature>
<dbReference type="PIRSF" id="PIRSF035875">
    <property type="entry name" value="RNase_BN"/>
    <property type="match status" value="1"/>
</dbReference>
<comment type="subcellular location">
    <subcellularLocation>
        <location evidence="1">Cell membrane</location>
        <topology evidence="1">Multi-pass membrane protein</topology>
    </subcellularLocation>
</comment>
<feature type="transmembrane region" description="Helical" evidence="6">
    <location>
        <begin position="187"/>
        <end position="207"/>
    </location>
</feature>
<comment type="caution">
    <text evidence="7">The sequence shown here is derived from an EMBL/GenBank/DDBJ whole genome shotgun (WGS) entry which is preliminary data.</text>
</comment>
<feature type="transmembrane region" description="Helical" evidence="6">
    <location>
        <begin position="254"/>
        <end position="274"/>
    </location>
</feature>
<keyword evidence="4 6" id="KW-1133">Transmembrane helix</keyword>